<gene>
    <name evidence="1" type="ORF">K1T71_012613</name>
</gene>
<organism evidence="1 2">
    <name type="scientific">Dendrolimus kikuchii</name>
    <dbReference type="NCBI Taxonomy" id="765133"/>
    <lineage>
        <taxon>Eukaryota</taxon>
        <taxon>Metazoa</taxon>
        <taxon>Ecdysozoa</taxon>
        <taxon>Arthropoda</taxon>
        <taxon>Hexapoda</taxon>
        <taxon>Insecta</taxon>
        <taxon>Pterygota</taxon>
        <taxon>Neoptera</taxon>
        <taxon>Endopterygota</taxon>
        <taxon>Lepidoptera</taxon>
        <taxon>Glossata</taxon>
        <taxon>Ditrysia</taxon>
        <taxon>Bombycoidea</taxon>
        <taxon>Lasiocampidae</taxon>
        <taxon>Dendrolimus</taxon>
    </lineage>
</organism>
<keyword evidence="2" id="KW-1185">Reference proteome</keyword>
<evidence type="ECO:0000313" key="1">
    <source>
        <dbReference type="EMBL" id="KAJ0171850.1"/>
    </source>
</evidence>
<comment type="caution">
    <text evidence="1">The sequence shown here is derived from an EMBL/GenBank/DDBJ whole genome shotgun (WGS) entry which is preliminary data.</text>
</comment>
<proteinExistence type="predicted"/>
<protein>
    <submittedName>
        <fullName evidence="1">Uncharacterized protein</fullName>
    </submittedName>
</protein>
<evidence type="ECO:0000313" key="2">
    <source>
        <dbReference type="Proteomes" id="UP000824533"/>
    </source>
</evidence>
<dbReference type="Proteomes" id="UP000824533">
    <property type="component" value="Linkage Group LG23"/>
</dbReference>
<dbReference type="EMBL" id="CM034409">
    <property type="protein sequence ID" value="KAJ0171850.1"/>
    <property type="molecule type" value="Genomic_DNA"/>
</dbReference>
<sequence>MPEECQAISLHKHIQTSKTFFTVNFVPTRSIWIKTTQGILQTYADEDGNVIFQDQFLEEITHEQMAIVAKTYLKFVIEKFDGKSSSAYQWIEIFEKECARFGIVKEEEKN</sequence>
<reference evidence="1 2" key="1">
    <citation type="journal article" date="2021" name="Front. Genet.">
        <title>Chromosome-Level Genome Assembly Reveals Significant Gene Expansion in the Toll and IMD Signaling Pathways of Dendrolimus kikuchii.</title>
        <authorList>
            <person name="Zhou J."/>
            <person name="Wu P."/>
            <person name="Xiong Z."/>
            <person name="Liu N."/>
            <person name="Zhao N."/>
            <person name="Ji M."/>
            <person name="Qiu Y."/>
            <person name="Yang B."/>
        </authorList>
    </citation>
    <scope>NUCLEOTIDE SEQUENCE [LARGE SCALE GENOMIC DNA]</scope>
    <source>
        <strain evidence="1">Ann1</strain>
    </source>
</reference>
<name>A0ACC1CK15_9NEOP</name>
<accession>A0ACC1CK15</accession>